<protein>
    <submittedName>
        <fullName evidence="2">Glutamate synthase domain-containing protein 2</fullName>
    </submittedName>
</protein>
<dbReference type="RefSeq" id="WP_179748109.1">
    <property type="nucleotide sequence ID" value="NZ_BAAAGN010000015.1"/>
</dbReference>
<dbReference type="Proteomes" id="UP000521922">
    <property type="component" value="Unassembled WGS sequence"/>
</dbReference>
<comment type="caution">
    <text evidence="2">The sequence shown here is derived from an EMBL/GenBank/DDBJ whole genome shotgun (WGS) entry which is preliminary data.</text>
</comment>
<sequence>MEQRFSADVVLVTGATGGTGASHVRGYHVEGPASWSPAVGTTPRGPSAG</sequence>
<proteinExistence type="predicted"/>
<name>A0A7Y9J384_9ACTN</name>
<dbReference type="AlphaFoldDB" id="A0A7Y9J384"/>
<keyword evidence="3" id="KW-1185">Reference proteome</keyword>
<reference evidence="2 3" key="1">
    <citation type="submission" date="2020-07" db="EMBL/GenBank/DDBJ databases">
        <title>Sequencing the genomes of 1000 actinobacteria strains.</title>
        <authorList>
            <person name="Klenk H.-P."/>
        </authorList>
    </citation>
    <scope>NUCLEOTIDE SEQUENCE [LARGE SCALE GENOMIC DNA]</scope>
    <source>
        <strain evidence="2 3">DSM 7487</strain>
    </source>
</reference>
<organism evidence="2 3">
    <name type="scientific">Kineococcus aurantiacus</name>
    <dbReference type="NCBI Taxonomy" id="37633"/>
    <lineage>
        <taxon>Bacteria</taxon>
        <taxon>Bacillati</taxon>
        <taxon>Actinomycetota</taxon>
        <taxon>Actinomycetes</taxon>
        <taxon>Kineosporiales</taxon>
        <taxon>Kineosporiaceae</taxon>
        <taxon>Kineococcus</taxon>
    </lineage>
</organism>
<evidence type="ECO:0000256" key="1">
    <source>
        <dbReference type="SAM" id="MobiDB-lite"/>
    </source>
</evidence>
<dbReference type="EMBL" id="JACCBB010000001">
    <property type="protein sequence ID" value="NYD24773.1"/>
    <property type="molecule type" value="Genomic_DNA"/>
</dbReference>
<evidence type="ECO:0000313" key="3">
    <source>
        <dbReference type="Proteomes" id="UP000521922"/>
    </source>
</evidence>
<accession>A0A7Y9J384</accession>
<evidence type="ECO:0000313" key="2">
    <source>
        <dbReference type="EMBL" id="NYD24773.1"/>
    </source>
</evidence>
<feature type="region of interest" description="Disordered" evidence="1">
    <location>
        <begin position="15"/>
        <end position="49"/>
    </location>
</feature>
<gene>
    <name evidence="2" type="ORF">BJ968_004313</name>
</gene>